<evidence type="ECO:0000313" key="1">
    <source>
        <dbReference type="EMBL" id="DAE13414.1"/>
    </source>
</evidence>
<name>A0A8S5Q284_9CAUD</name>
<protein>
    <submittedName>
        <fullName evidence="1">Uncharacterized protein</fullName>
    </submittedName>
</protein>
<accession>A0A8S5Q284</accession>
<proteinExistence type="predicted"/>
<organism evidence="1">
    <name type="scientific">Siphoviridae sp. ctLqe90</name>
    <dbReference type="NCBI Taxonomy" id="2825456"/>
    <lineage>
        <taxon>Viruses</taxon>
        <taxon>Duplodnaviria</taxon>
        <taxon>Heunggongvirae</taxon>
        <taxon>Uroviricota</taxon>
        <taxon>Caudoviricetes</taxon>
    </lineage>
</organism>
<reference evidence="1" key="1">
    <citation type="journal article" date="2021" name="Proc. Natl. Acad. Sci. U.S.A.">
        <title>A Catalog of Tens of Thousands of Viruses from Human Metagenomes Reveals Hidden Associations with Chronic Diseases.</title>
        <authorList>
            <person name="Tisza M.J."/>
            <person name="Buck C.B."/>
        </authorList>
    </citation>
    <scope>NUCLEOTIDE SEQUENCE</scope>
    <source>
        <strain evidence="1">CtLqe90</strain>
    </source>
</reference>
<sequence length="30" mass="3554">MEHLFYLLLYLLIFLSKSNKLSILLESKAI</sequence>
<dbReference type="EMBL" id="BK015564">
    <property type="protein sequence ID" value="DAE13414.1"/>
    <property type="molecule type" value="Genomic_DNA"/>
</dbReference>